<dbReference type="Proteomes" id="UP001377337">
    <property type="component" value="Chromosome"/>
</dbReference>
<feature type="domain" description="N-acetyltransferase" evidence="1">
    <location>
        <begin position="3"/>
        <end position="169"/>
    </location>
</feature>
<keyword evidence="3" id="KW-1185">Reference proteome</keyword>
<sequence>MRTMIRFATQADAFKMTRYIKKILGETPYMISEAGEYRPSIEDEEYWIKQTYQDGGMILLAFAGRSLIGMLSVNRHKRNRRSHVCSFGISVKNSFQGHGIGKELMRRMIEWCKAEQGLEKITLEVFSNNDKAIRLYEALGFKEEGRMCREIRYADGEYADMITMALFIHNDEST</sequence>
<proteinExistence type="predicted"/>
<dbReference type="InterPro" id="IPR000182">
    <property type="entry name" value="GNAT_dom"/>
</dbReference>
<dbReference type="InterPro" id="IPR016181">
    <property type="entry name" value="Acyl_CoA_acyltransferase"/>
</dbReference>
<dbReference type="PANTHER" id="PTHR43415">
    <property type="entry name" value="SPERMIDINE N(1)-ACETYLTRANSFERASE"/>
    <property type="match status" value="1"/>
</dbReference>
<evidence type="ECO:0000313" key="2">
    <source>
        <dbReference type="EMBL" id="WXB96199.1"/>
    </source>
</evidence>
<dbReference type="SUPFAM" id="SSF55729">
    <property type="entry name" value="Acyl-CoA N-acyltransferases (Nat)"/>
    <property type="match status" value="1"/>
</dbReference>
<dbReference type="PANTHER" id="PTHR43415:SF3">
    <property type="entry name" value="GNAT-FAMILY ACETYLTRANSFERASE"/>
    <property type="match status" value="1"/>
</dbReference>
<dbReference type="EC" id="2.-.-.-" evidence="2"/>
<dbReference type="GO" id="GO:0016740">
    <property type="term" value="F:transferase activity"/>
    <property type="evidence" value="ECO:0007669"/>
    <property type="project" value="UniProtKB-KW"/>
</dbReference>
<evidence type="ECO:0000313" key="3">
    <source>
        <dbReference type="Proteomes" id="UP001377337"/>
    </source>
</evidence>
<dbReference type="Pfam" id="PF00583">
    <property type="entry name" value="Acetyltransf_1"/>
    <property type="match status" value="1"/>
</dbReference>
<reference evidence="2 3" key="1">
    <citation type="submission" date="2024-02" db="EMBL/GenBank/DDBJ databases">
        <title>Seven novel Bacillus-like species.</title>
        <authorList>
            <person name="Liu G."/>
        </authorList>
    </citation>
    <scope>NUCLEOTIDE SEQUENCE [LARGE SCALE GENOMIC DNA]</scope>
    <source>
        <strain evidence="2 3">FJAT-52054</strain>
    </source>
</reference>
<protein>
    <submittedName>
        <fullName evidence="2">GNAT family protein</fullName>
        <ecNumber evidence="2">2.-.-.-</ecNumber>
    </submittedName>
</protein>
<dbReference type="RefSeq" id="WP_051860835.1">
    <property type="nucleotide sequence ID" value="NZ_CP147407.1"/>
</dbReference>
<dbReference type="Gene3D" id="3.40.630.30">
    <property type="match status" value="1"/>
</dbReference>
<organism evidence="2 3">
    <name type="scientific">Metabacillus sediminis</name>
    <dbReference type="NCBI Taxonomy" id="3117746"/>
    <lineage>
        <taxon>Bacteria</taxon>
        <taxon>Bacillati</taxon>
        <taxon>Bacillota</taxon>
        <taxon>Bacilli</taxon>
        <taxon>Bacillales</taxon>
        <taxon>Bacillaceae</taxon>
        <taxon>Metabacillus</taxon>
    </lineage>
</organism>
<dbReference type="EMBL" id="CP147407">
    <property type="protein sequence ID" value="WXB96199.1"/>
    <property type="molecule type" value="Genomic_DNA"/>
</dbReference>
<dbReference type="CDD" id="cd04301">
    <property type="entry name" value="NAT_SF"/>
    <property type="match status" value="1"/>
</dbReference>
<keyword evidence="2" id="KW-0808">Transferase</keyword>
<evidence type="ECO:0000259" key="1">
    <source>
        <dbReference type="PROSITE" id="PS51186"/>
    </source>
</evidence>
<dbReference type="PROSITE" id="PS51186">
    <property type="entry name" value="GNAT"/>
    <property type="match status" value="1"/>
</dbReference>
<accession>A0ABZ2NF92</accession>
<name>A0ABZ2NF92_9BACI</name>
<gene>
    <name evidence="2" type="ORF">WCV65_16910</name>
</gene>